<proteinExistence type="predicted"/>
<evidence type="ECO:0000313" key="1">
    <source>
        <dbReference type="EMBL" id="PQJ16629.1"/>
    </source>
</evidence>
<gene>
    <name evidence="1" type="ORF">BST99_13705</name>
</gene>
<dbReference type="AlphaFoldDB" id="A0A2S7T9L8"/>
<dbReference type="Proteomes" id="UP000239366">
    <property type="component" value="Unassembled WGS sequence"/>
</dbReference>
<sequence>MKKNHYLSIVLTVIAVNLSLQTLSQMDLIPRAYAAKSDKSKTDVLLKDWSEERLSLPLNPDGSLNVRLLSAEEIDVNIRNIDTYDEMRVSIEGVNTSEELNVNIDEVGGSSVYSGGPIKVKIAQ</sequence>
<dbReference type="EMBL" id="MQVX01000001">
    <property type="protein sequence ID" value="PQJ16629.1"/>
    <property type="molecule type" value="Genomic_DNA"/>
</dbReference>
<keyword evidence="2" id="KW-1185">Reference proteome</keyword>
<reference evidence="2" key="1">
    <citation type="submission" date="2016-11" db="EMBL/GenBank/DDBJ databases">
        <title>Trade-off between light-utilization and light-protection in marine flavobacteria.</title>
        <authorList>
            <person name="Kumagai Y."/>
            <person name="Yoshizawa S."/>
            <person name="Kogure K."/>
        </authorList>
    </citation>
    <scope>NUCLEOTIDE SEQUENCE [LARGE SCALE GENOMIC DNA]</scope>
    <source>
        <strain evidence="2">SG-18</strain>
    </source>
</reference>
<protein>
    <submittedName>
        <fullName evidence="1">Uncharacterized protein</fullName>
    </submittedName>
</protein>
<name>A0A2S7T9L8_9FLAO</name>
<evidence type="ECO:0000313" key="2">
    <source>
        <dbReference type="Proteomes" id="UP000239366"/>
    </source>
</evidence>
<dbReference type="RefSeq" id="WP_105002298.1">
    <property type="nucleotide sequence ID" value="NZ_MQVX01000001.1"/>
</dbReference>
<organism evidence="1 2">
    <name type="scientific">Aureicoccus marinus</name>
    <dbReference type="NCBI Taxonomy" id="754435"/>
    <lineage>
        <taxon>Bacteria</taxon>
        <taxon>Pseudomonadati</taxon>
        <taxon>Bacteroidota</taxon>
        <taxon>Flavobacteriia</taxon>
        <taxon>Flavobacteriales</taxon>
        <taxon>Flavobacteriaceae</taxon>
        <taxon>Aureicoccus</taxon>
    </lineage>
</organism>
<accession>A0A2S7T9L8</accession>
<dbReference type="OrthoDB" id="797788at2"/>
<comment type="caution">
    <text evidence="1">The sequence shown here is derived from an EMBL/GenBank/DDBJ whole genome shotgun (WGS) entry which is preliminary data.</text>
</comment>